<name>A0ABW9J988_9SPHI</name>
<accession>A0ABW9J988</accession>
<dbReference type="EMBL" id="SSHJ02000008">
    <property type="protein sequence ID" value="MFN0257086.1"/>
    <property type="molecule type" value="Genomic_DNA"/>
</dbReference>
<gene>
    <name evidence="3" type="ORF">E6A44_015965</name>
</gene>
<comment type="caution">
    <text evidence="3">The sequence shown here is derived from an EMBL/GenBank/DDBJ whole genome shotgun (WGS) entry which is preliminary data.</text>
</comment>
<dbReference type="NCBIfam" id="TIGR04183">
    <property type="entry name" value="Por_Secre_tail"/>
    <property type="match status" value="1"/>
</dbReference>
<sequence length="849" mass="87653">MKRILLLMILSCFTAVSFAQTLVNGDYRTAKTSGNWSDADMWETRNSGVWAITATAPSAANNIYVQAGHTVAVDVANAYCKDLQLSTTGSLAIGSNVVNVSGKLRAFNNPAVVGVADGVYTTGSTSLAAAMIVTSGSGVLKFVGGTRTITAAGEWGNATTGNAVEFALNPGAVGTIVTGVKFRPILISSGTLVSDGLCSSGSGDFTIKSGATFKSTRSGGVLWNSSTSKMATLTIEAGATLELSGNSPNIDATTIVNNGTVVYSGASQNLLTKSGTNADGAALFQDYYDLKLSNSGTKQLPIFNVRVANSLTTEGTSSISNTSNSTKIVMANNSSIYRNSTGGIGSTTIEFGTSPTDVVNISIGATVSAGGELISSPSPGAIGNLTLTPSGIYTITSSRNISDFVNNGVLVLNPTTTMTLTINGDISGAGSITGNGAASLNVAGTNPNNAGVLNFTTGSQLLNNLTVTRGGLNSSVSLGTHLTLNGNLNLTNGSIHIQPGQVLTVSGVNNISGAPFSSSKYINTQVSGTLIGKLVITDLSTSKIIPVGYNGNYLPVTLNPTATSNFDINVFAGATADGNPNGTAVTTAQRSRMVDAVWNINRTAGTGDVAVTLGWDNTLEGADFANFSDAQIGIAGYNGTTFGTFSGSGNAAANTATLTTSTFSPFIVGEANTTLPLTLLSFEVKERLNSVLLTWQTTDEVNLKNYMLQHKVGDDFVTIQTVPANNKAGIFNYSYTHLTPTAGVNYYRLVGVDLDGTTHPSKDKWVNVNLGRAVNVYPNPVTQKNITVSGVVKGDVIRILNIQGQVVASKSANGNQIEEIDVQNIQAGTYILSIENAGKITSTKKVIKI</sequence>
<evidence type="ECO:0000256" key="1">
    <source>
        <dbReference type="SAM" id="SignalP"/>
    </source>
</evidence>
<protein>
    <submittedName>
        <fullName evidence="3">T9SS type A sorting domain-containing protein</fullName>
    </submittedName>
</protein>
<feature type="signal peptide" evidence="1">
    <location>
        <begin position="1"/>
        <end position="19"/>
    </location>
</feature>
<evidence type="ECO:0000313" key="4">
    <source>
        <dbReference type="Proteomes" id="UP001517247"/>
    </source>
</evidence>
<dbReference type="Pfam" id="PF18962">
    <property type="entry name" value="Por_Secre_tail"/>
    <property type="match status" value="1"/>
</dbReference>
<organism evidence="3 4">
    <name type="scientific">Pedobacter ureilyticus</name>
    <dbReference type="NCBI Taxonomy" id="1393051"/>
    <lineage>
        <taxon>Bacteria</taxon>
        <taxon>Pseudomonadati</taxon>
        <taxon>Bacteroidota</taxon>
        <taxon>Sphingobacteriia</taxon>
        <taxon>Sphingobacteriales</taxon>
        <taxon>Sphingobacteriaceae</taxon>
        <taxon>Pedobacter</taxon>
    </lineage>
</organism>
<proteinExistence type="predicted"/>
<keyword evidence="4" id="KW-1185">Reference proteome</keyword>
<dbReference type="RefSeq" id="WP_138724165.1">
    <property type="nucleotide sequence ID" value="NZ_SSHJ02000008.1"/>
</dbReference>
<evidence type="ECO:0000259" key="2">
    <source>
        <dbReference type="Pfam" id="PF18962"/>
    </source>
</evidence>
<dbReference type="InterPro" id="IPR026444">
    <property type="entry name" value="Secre_tail"/>
</dbReference>
<keyword evidence="1" id="KW-0732">Signal</keyword>
<dbReference type="Proteomes" id="UP001517247">
    <property type="component" value="Unassembled WGS sequence"/>
</dbReference>
<evidence type="ECO:0000313" key="3">
    <source>
        <dbReference type="EMBL" id="MFN0257086.1"/>
    </source>
</evidence>
<reference evidence="3 4" key="1">
    <citation type="submission" date="2024-12" db="EMBL/GenBank/DDBJ databases">
        <authorList>
            <person name="Hu S."/>
        </authorList>
    </citation>
    <scope>NUCLEOTIDE SEQUENCE [LARGE SCALE GENOMIC DNA]</scope>
    <source>
        <strain evidence="3 4">THG-T11</strain>
    </source>
</reference>
<feature type="chain" id="PRO_5046481794" evidence="1">
    <location>
        <begin position="20"/>
        <end position="849"/>
    </location>
</feature>
<feature type="domain" description="Secretion system C-terminal sorting" evidence="2">
    <location>
        <begin position="776"/>
        <end position="847"/>
    </location>
</feature>